<evidence type="ECO:0000313" key="3">
    <source>
        <dbReference type="Proteomes" id="UP000708208"/>
    </source>
</evidence>
<proteinExistence type="predicted"/>
<feature type="signal peptide" evidence="1">
    <location>
        <begin position="1"/>
        <end position="24"/>
    </location>
</feature>
<feature type="chain" id="PRO_5035164876" evidence="1">
    <location>
        <begin position="25"/>
        <end position="137"/>
    </location>
</feature>
<dbReference type="Proteomes" id="UP000708208">
    <property type="component" value="Unassembled WGS sequence"/>
</dbReference>
<comment type="caution">
    <text evidence="2">The sequence shown here is derived from an EMBL/GenBank/DDBJ whole genome shotgun (WGS) entry which is preliminary data.</text>
</comment>
<keyword evidence="3" id="KW-1185">Reference proteome</keyword>
<keyword evidence="1" id="KW-0732">Signal</keyword>
<reference evidence="2" key="1">
    <citation type="submission" date="2021-06" db="EMBL/GenBank/DDBJ databases">
        <authorList>
            <person name="Hodson N. C."/>
            <person name="Mongue J. A."/>
            <person name="Jaron S. K."/>
        </authorList>
    </citation>
    <scope>NUCLEOTIDE SEQUENCE</scope>
</reference>
<evidence type="ECO:0000313" key="2">
    <source>
        <dbReference type="EMBL" id="CAG7734917.1"/>
    </source>
</evidence>
<protein>
    <submittedName>
        <fullName evidence="2">Uncharacterized protein</fullName>
    </submittedName>
</protein>
<sequence length="137" mass="16386">MAKFTIFVPFLIIAVSVIIQESSTRSIRSEPPWRQNRDTENRSGLIDTEFKQDFEETFRVVEELEQKYGRSLVVEELQALEKQLEKDPKYYKFAKFVTSQYNSLKGPVRDSLRKRQSLDAEGEGRFVRYPQYYYFYQ</sequence>
<evidence type="ECO:0000256" key="1">
    <source>
        <dbReference type="SAM" id="SignalP"/>
    </source>
</evidence>
<dbReference type="EMBL" id="CAJVCH010278576">
    <property type="protein sequence ID" value="CAG7734917.1"/>
    <property type="molecule type" value="Genomic_DNA"/>
</dbReference>
<dbReference type="AlphaFoldDB" id="A0A8J2KE32"/>
<organism evidence="2 3">
    <name type="scientific">Allacma fusca</name>
    <dbReference type="NCBI Taxonomy" id="39272"/>
    <lineage>
        <taxon>Eukaryota</taxon>
        <taxon>Metazoa</taxon>
        <taxon>Ecdysozoa</taxon>
        <taxon>Arthropoda</taxon>
        <taxon>Hexapoda</taxon>
        <taxon>Collembola</taxon>
        <taxon>Symphypleona</taxon>
        <taxon>Sminthuridae</taxon>
        <taxon>Allacma</taxon>
    </lineage>
</organism>
<accession>A0A8J2KE32</accession>
<gene>
    <name evidence="2" type="ORF">AFUS01_LOCUS23278</name>
</gene>
<name>A0A8J2KE32_9HEXA</name>